<dbReference type="InterPro" id="IPR000403">
    <property type="entry name" value="PI3/4_kinase_cat_dom"/>
</dbReference>
<dbReference type="SMART" id="SM00146">
    <property type="entry name" value="PI3Kc"/>
    <property type="match status" value="1"/>
</dbReference>
<keyword evidence="3" id="KW-0808">Transferase</keyword>
<feature type="region of interest" description="Disordered" evidence="5">
    <location>
        <begin position="496"/>
        <end position="548"/>
    </location>
</feature>
<feature type="compositionally biased region" description="Polar residues" evidence="5">
    <location>
        <begin position="228"/>
        <end position="244"/>
    </location>
</feature>
<dbReference type="InterPro" id="IPR011009">
    <property type="entry name" value="Kinase-like_dom_sf"/>
</dbReference>
<dbReference type="GO" id="GO:0046854">
    <property type="term" value="P:phosphatidylinositol phosphate biosynthetic process"/>
    <property type="evidence" value="ECO:0007669"/>
    <property type="project" value="InterPro"/>
</dbReference>
<dbReference type="Gene3D" id="3.30.1010.10">
    <property type="entry name" value="Phosphatidylinositol 3-kinase Catalytic Subunit, Chain A, domain 4"/>
    <property type="match status" value="1"/>
</dbReference>
<dbReference type="InterPro" id="IPR001263">
    <property type="entry name" value="PI3K_accessory_dom"/>
</dbReference>
<dbReference type="AlphaFoldDB" id="A0A6J3M5I1"/>
<name>A0A6J3M5I1_9PEZI</name>
<dbReference type="GO" id="GO:0005737">
    <property type="term" value="C:cytoplasm"/>
    <property type="evidence" value="ECO:0007669"/>
    <property type="project" value="TreeGrafter"/>
</dbReference>
<feature type="region of interest" description="Disordered" evidence="5">
    <location>
        <begin position="624"/>
        <end position="655"/>
    </location>
</feature>
<dbReference type="Gene3D" id="1.10.1070.11">
    <property type="entry name" value="Phosphatidylinositol 3-/4-kinase, catalytic domain"/>
    <property type="match status" value="1"/>
</dbReference>
<dbReference type="Gene3D" id="6.10.140.1260">
    <property type="match status" value="1"/>
</dbReference>
<feature type="region of interest" description="Disordered" evidence="5">
    <location>
        <begin position="270"/>
        <end position="296"/>
    </location>
</feature>
<dbReference type="InterPro" id="IPR057754">
    <property type="entry name" value="PI4-kinase_beta/PIK1_cat"/>
</dbReference>
<dbReference type="InterPro" id="IPR018936">
    <property type="entry name" value="PI3/4_kinase_CS"/>
</dbReference>
<evidence type="ECO:0000256" key="1">
    <source>
        <dbReference type="ARBA" id="ARBA00001686"/>
    </source>
</evidence>
<evidence type="ECO:0000256" key="2">
    <source>
        <dbReference type="ARBA" id="ARBA00012169"/>
    </source>
</evidence>
<evidence type="ECO:0000259" key="7">
    <source>
        <dbReference type="PROSITE" id="PS51545"/>
    </source>
</evidence>
<dbReference type="GeneID" id="54362765"/>
<dbReference type="Pfam" id="PF11522">
    <property type="entry name" value="Pik1"/>
    <property type="match status" value="1"/>
</dbReference>
<dbReference type="Pfam" id="PF21245">
    <property type="entry name" value="PI4KB-PIK1_PIK"/>
    <property type="match status" value="1"/>
</dbReference>
<dbReference type="GO" id="GO:0004430">
    <property type="term" value="F:1-phosphatidylinositol 4-kinase activity"/>
    <property type="evidence" value="ECO:0007669"/>
    <property type="project" value="UniProtKB-EC"/>
</dbReference>
<dbReference type="PANTHER" id="PTHR10048">
    <property type="entry name" value="PHOSPHATIDYLINOSITOL KINASE"/>
    <property type="match status" value="1"/>
</dbReference>
<feature type="domain" description="PI3K/PI4K catalytic" evidence="6">
    <location>
        <begin position="684"/>
        <end position="963"/>
    </location>
</feature>
<dbReference type="Proteomes" id="UP000504637">
    <property type="component" value="Unplaced"/>
</dbReference>
<dbReference type="InterPro" id="IPR015433">
    <property type="entry name" value="PI3/4_kinase"/>
</dbReference>
<dbReference type="Pfam" id="PF00454">
    <property type="entry name" value="PI3_PI4_kinase"/>
    <property type="match status" value="1"/>
</dbReference>
<dbReference type="PANTHER" id="PTHR10048:SF22">
    <property type="entry name" value="PHOSPHATIDYLINOSITOL 4-KINASE BETA"/>
    <property type="match status" value="1"/>
</dbReference>
<evidence type="ECO:0000256" key="5">
    <source>
        <dbReference type="SAM" id="MobiDB-lite"/>
    </source>
</evidence>
<keyword evidence="4" id="KW-0418">Kinase</keyword>
<dbReference type="PROSITE" id="PS00916">
    <property type="entry name" value="PI3_4_KINASE_2"/>
    <property type="match status" value="1"/>
</dbReference>
<dbReference type="PROSITE" id="PS51545">
    <property type="entry name" value="PIK_HELICAL"/>
    <property type="match status" value="1"/>
</dbReference>
<feature type="region of interest" description="Disordered" evidence="5">
    <location>
        <begin position="171"/>
        <end position="254"/>
    </location>
</feature>
<evidence type="ECO:0000313" key="9">
    <source>
        <dbReference type="RefSeq" id="XP_033459128.1"/>
    </source>
</evidence>
<feature type="region of interest" description="Disordered" evidence="5">
    <location>
        <begin position="458"/>
        <end position="481"/>
    </location>
</feature>
<accession>A0A6J3M5I1</accession>
<reference evidence="9" key="1">
    <citation type="submission" date="2020-01" db="EMBL/GenBank/DDBJ databases">
        <authorList>
            <consortium name="DOE Joint Genome Institute"/>
            <person name="Haridas S."/>
            <person name="Albert R."/>
            <person name="Binder M."/>
            <person name="Bloem J."/>
            <person name="Labutti K."/>
            <person name="Salamov A."/>
            <person name="Andreopoulos B."/>
            <person name="Baker S.E."/>
            <person name="Barry K."/>
            <person name="Bills G."/>
            <person name="Bluhm B.H."/>
            <person name="Cannon C."/>
            <person name="Castanera R."/>
            <person name="Culley D.E."/>
            <person name="Daum C."/>
            <person name="Ezra D."/>
            <person name="Gonzalez J.B."/>
            <person name="Henrissat B."/>
            <person name="Kuo A."/>
            <person name="Liang C."/>
            <person name="Lipzen A."/>
            <person name="Lutzoni F."/>
            <person name="Magnuson J."/>
            <person name="Mondo S."/>
            <person name="Nolan M."/>
            <person name="Ohm R."/>
            <person name="Pangilinan J."/>
            <person name="Park H.-J."/>
            <person name="Ramirez L."/>
            <person name="Alfaro M."/>
            <person name="Sun H."/>
            <person name="Tritt A."/>
            <person name="Yoshinaga Y."/>
            <person name="Zwiers L.-H."/>
            <person name="Turgeon B.G."/>
            <person name="Goodwin S.B."/>
            <person name="Spatafora J.W."/>
            <person name="Crous P.W."/>
            <person name="Grigoriev I.V."/>
        </authorList>
    </citation>
    <scope>NUCLEOTIDE SEQUENCE</scope>
    <source>
        <strain evidence="9">CBS 342.82</strain>
    </source>
</reference>
<reference evidence="9" key="2">
    <citation type="submission" date="2020-04" db="EMBL/GenBank/DDBJ databases">
        <authorList>
            <consortium name="NCBI Genome Project"/>
        </authorList>
    </citation>
    <scope>NUCLEOTIDE SEQUENCE</scope>
    <source>
        <strain evidence="9">CBS 342.82</strain>
    </source>
</reference>
<sequence>MSWNLLERFIESEHFNKDPSLTVAYLARYAEHVGIHYVLCSKLRRFSYEEIEFFLPQLCHLVISIDNESMALEEFIVDLCEESVNGALLTFWLCQTYLHDLSRLPTTNAFQTCRRIYNRVQRIVFGSGEPVKRERIRENVLPVTVLSSLVLASIAVPTLAWHAGPLAIAQARRPRPVEPEPVETSAGAPRVQRVPSASGTNQIAARKVRQGATDTRDAASRKTRKVSEQSLNGAKSPQIRQGQPATEGRPMHAHRQSIAVVRNSEALVSTASLPDQRNSDGAKITSPSSPAIPKRIAGDLPRRHSQVLRSVSSTSLSRAQKVRMIRQNYFRNQTQLITALENISSRLVSVPKPARLSALRAELGLLAQDLPAEVDIPLICPATLVDGAASKSRHHRIVRLNPAEATSLNSAEKVPYLLMLEVLLEDFDFDPETPQNQELLANLLSEKGKPKRRLFDTADAARQSAARAANEEERIDSVLEPTAGDLSSAALIQDVETNPGNTRPHLITLQSSGAISSSSAVERLSTSRNSEGPTSRSSSSAASPFLRAQNPVQPDVSALADHMRTASSMLAQLEMSATRRPKNEVAAIKAKIIASMQTLEEQSFSPEDALQTPSFESIIAKAGAAAAQAEPGDIEDDALEGPADPGPNAGKGAARMENDAVTGGLQRKGDRDDPSAATFGEAWEVKKERIRKTSPYGWIKHWDLISVIVKTGDDLRQEAFACQLITICAKIFAEHNVDVWVKNMRILVTGEASGLIETITNAVSLHSIKRSLTLASIAAGTNPKKRIATLQDHYARSFGADDSRAYSKAMDCFVRSLAAYSIISYVLQLKDRHNGNILIDSDGHVIHIDFGFMLSNSPGNMGFEAAPFKLTMEYVELLGGVDGGYFAKFKELMKDAFQALRREAERIVTLVELMGKESRMPCFNGGLASVVASLRARFVLEKSQEEAREWVEDLVVKSVGSYYTRLYDTYQYRTQGIY</sequence>
<dbReference type="InterPro" id="IPR016024">
    <property type="entry name" value="ARM-type_fold"/>
</dbReference>
<evidence type="ECO:0000256" key="4">
    <source>
        <dbReference type="ARBA" id="ARBA00022777"/>
    </source>
</evidence>
<organism evidence="9">
    <name type="scientific">Dissoconium aciculare CBS 342.82</name>
    <dbReference type="NCBI Taxonomy" id="1314786"/>
    <lineage>
        <taxon>Eukaryota</taxon>
        <taxon>Fungi</taxon>
        <taxon>Dikarya</taxon>
        <taxon>Ascomycota</taxon>
        <taxon>Pezizomycotina</taxon>
        <taxon>Dothideomycetes</taxon>
        <taxon>Dothideomycetidae</taxon>
        <taxon>Mycosphaerellales</taxon>
        <taxon>Dissoconiaceae</taxon>
        <taxon>Dissoconium</taxon>
    </lineage>
</organism>
<dbReference type="CDD" id="cd05168">
    <property type="entry name" value="PI4Kc_III_beta"/>
    <property type="match status" value="1"/>
</dbReference>
<dbReference type="InterPro" id="IPR049160">
    <property type="entry name" value="PI4KB-PIK1_PIK"/>
</dbReference>
<proteinExistence type="predicted"/>
<feature type="compositionally biased region" description="Low complexity" evidence="5">
    <location>
        <begin position="458"/>
        <end position="468"/>
    </location>
</feature>
<gene>
    <name evidence="9" type="ORF">K489DRAFT_380827</name>
</gene>
<dbReference type="GO" id="GO:0048015">
    <property type="term" value="P:phosphatidylinositol-mediated signaling"/>
    <property type="evidence" value="ECO:0007669"/>
    <property type="project" value="TreeGrafter"/>
</dbReference>
<dbReference type="RefSeq" id="XP_033459128.1">
    <property type="nucleotide sequence ID" value="XM_033604965.1"/>
</dbReference>
<dbReference type="FunFam" id="1.10.1070.11:FF:000016">
    <property type="entry name" value="PIK1p Phosphatidylinositol 4-kinase"/>
    <property type="match status" value="1"/>
</dbReference>
<dbReference type="PROSITE" id="PS50290">
    <property type="entry name" value="PI3_4_KINASE_3"/>
    <property type="match status" value="1"/>
</dbReference>
<dbReference type="EC" id="2.7.1.67" evidence="2"/>
<comment type="catalytic activity">
    <reaction evidence="1">
        <text>a 1,2-diacyl-sn-glycero-3-phospho-(1D-myo-inositol) + ATP = a 1,2-diacyl-sn-glycero-3-phospho-(1D-myo-inositol 4-phosphate) + ADP + H(+)</text>
        <dbReference type="Rhea" id="RHEA:19877"/>
        <dbReference type="ChEBI" id="CHEBI:15378"/>
        <dbReference type="ChEBI" id="CHEBI:30616"/>
        <dbReference type="ChEBI" id="CHEBI:57880"/>
        <dbReference type="ChEBI" id="CHEBI:58178"/>
        <dbReference type="ChEBI" id="CHEBI:456216"/>
        <dbReference type="EC" id="2.7.1.67"/>
    </reaction>
</comment>
<evidence type="ECO:0000259" key="6">
    <source>
        <dbReference type="PROSITE" id="PS50290"/>
    </source>
</evidence>
<dbReference type="InterPro" id="IPR021601">
    <property type="entry name" value="Phosphatidylino_kinase_fungi"/>
</dbReference>
<reference evidence="9" key="3">
    <citation type="submission" date="2025-08" db="UniProtKB">
        <authorList>
            <consortium name="RefSeq"/>
        </authorList>
    </citation>
    <scope>IDENTIFICATION</scope>
    <source>
        <strain evidence="9">CBS 342.82</strain>
    </source>
</reference>
<dbReference type="GO" id="GO:0016020">
    <property type="term" value="C:membrane"/>
    <property type="evidence" value="ECO:0007669"/>
    <property type="project" value="TreeGrafter"/>
</dbReference>
<dbReference type="InterPro" id="IPR036940">
    <property type="entry name" value="PI3/4_kinase_cat_sf"/>
</dbReference>
<protein>
    <recommendedName>
        <fullName evidence="2">1-phosphatidylinositol 4-kinase</fullName>
        <ecNumber evidence="2">2.7.1.67</ecNumber>
    </recommendedName>
</protein>
<dbReference type="SUPFAM" id="SSF48371">
    <property type="entry name" value="ARM repeat"/>
    <property type="match status" value="1"/>
</dbReference>
<dbReference type="SUPFAM" id="SSF56112">
    <property type="entry name" value="Protein kinase-like (PK-like)"/>
    <property type="match status" value="1"/>
</dbReference>
<dbReference type="OrthoDB" id="10264149at2759"/>
<feature type="domain" description="PIK helical" evidence="7">
    <location>
        <begin position="1"/>
        <end position="120"/>
    </location>
</feature>
<dbReference type="PROSITE" id="PS00915">
    <property type="entry name" value="PI3_4_KINASE_1"/>
    <property type="match status" value="1"/>
</dbReference>
<feature type="compositionally biased region" description="Low complexity" evidence="5">
    <location>
        <begin position="511"/>
        <end position="520"/>
    </location>
</feature>
<evidence type="ECO:0000256" key="3">
    <source>
        <dbReference type="ARBA" id="ARBA00022679"/>
    </source>
</evidence>
<evidence type="ECO:0000313" key="8">
    <source>
        <dbReference type="Proteomes" id="UP000504637"/>
    </source>
</evidence>
<feature type="compositionally biased region" description="Low complexity" evidence="5">
    <location>
        <begin position="527"/>
        <end position="544"/>
    </location>
</feature>
<keyword evidence="8" id="KW-1185">Reference proteome</keyword>